<dbReference type="Pfam" id="PF13191">
    <property type="entry name" value="AAA_16"/>
    <property type="match status" value="1"/>
</dbReference>
<dbReference type="InterPro" id="IPR041664">
    <property type="entry name" value="AAA_16"/>
</dbReference>
<dbReference type="InterPro" id="IPR005158">
    <property type="entry name" value="BTAD"/>
</dbReference>
<feature type="domain" description="Bacterial transcriptional activator" evidence="3">
    <location>
        <begin position="103"/>
        <end position="190"/>
    </location>
</feature>
<dbReference type="InterPro" id="IPR027417">
    <property type="entry name" value="P-loop_NTPase"/>
</dbReference>
<proteinExistence type="predicted"/>
<dbReference type="PANTHER" id="PTHR35807:SF1">
    <property type="entry name" value="TRANSCRIPTIONAL REGULATOR REDD"/>
    <property type="match status" value="1"/>
</dbReference>
<protein>
    <recommendedName>
        <fullName evidence="7">Bacterial transcriptional activator domain-containing protein</fullName>
    </recommendedName>
</protein>
<dbReference type="OrthoDB" id="5184419at2"/>
<gene>
    <name evidence="5" type="ORF">EAS64_09715</name>
</gene>
<keyword evidence="6" id="KW-1185">Reference proteome</keyword>
<dbReference type="EMBL" id="RPFW01000002">
    <property type="protein sequence ID" value="TVZ04908.1"/>
    <property type="molecule type" value="Genomic_DNA"/>
</dbReference>
<dbReference type="PANTHER" id="PTHR35807">
    <property type="entry name" value="TRANSCRIPTIONAL REGULATOR REDD-RELATED"/>
    <property type="match status" value="1"/>
</dbReference>
<dbReference type="Pfam" id="PF03704">
    <property type="entry name" value="BTAD"/>
    <property type="match status" value="1"/>
</dbReference>
<dbReference type="SUPFAM" id="SSF52540">
    <property type="entry name" value="P-loop containing nucleoside triphosphate hydrolases"/>
    <property type="match status" value="1"/>
</dbReference>
<evidence type="ECO:0000256" key="2">
    <source>
        <dbReference type="ARBA" id="ARBA00023163"/>
    </source>
</evidence>
<dbReference type="Proteomes" id="UP000460272">
    <property type="component" value="Unassembled WGS sequence"/>
</dbReference>
<keyword evidence="2" id="KW-0804">Transcription</keyword>
<dbReference type="GO" id="GO:0003677">
    <property type="term" value="F:DNA binding"/>
    <property type="evidence" value="ECO:0007669"/>
    <property type="project" value="InterPro"/>
</dbReference>
<feature type="domain" description="Orc1-like AAA ATPase" evidence="4">
    <location>
        <begin position="280"/>
        <end position="457"/>
    </location>
</feature>
<dbReference type="InterPro" id="IPR016032">
    <property type="entry name" value="Sig_transdc_resp-reg_C-effctor"/>
</dbReference>
<organism evidence="5 6">
    <name type="scientific">Trebonia kvetii</name>
    <dbReference type="NCBI Taxonomy" id="2480626"/>
    <lineage>
        <taxon>Bacteria</taxon>
        <taxon>Bacillati</taxon>
        <taxon>Actinomycetota</taxon>
        <taxon>Actinomycetes</taxon>
        <taxon>Streptosporangiales</taxon>
        <taxon>Treboniaceae</taxon>
        <taxon>Trebonia</taxon>
    </lineage>
</organism>
<evidence type="ECO:0000256" key="1">
    <source>
        <dbReference type="ARBA" id="ARBA00023015"/>
    </source>
</evidence>
<dbReference type="InterPro" id="IPR036388">
    <property type="entry name" value="WH-like_DNA-bd_sf"/>
</dbReference>
<dbReference type="GO" id="GO:0006355">
    <property type="term" value="P:regulation of DNA-templated transcription"/>
    <property type="evidence" value="ECO:0007669"/>
    <property type="project" value="InterPro"/>
</dbReference>
<evidence type="ECO:0000313" key="6">
    <source>
        <dbReference type="Proteomes" id="UP000460272"/>
    </source>
</evidence>
<dbReference type="RefSeq" id="WP_145852614.1">
    <property type="nucleotide sequence ID" value="NZ_RPFW01000002.1"/>
</dbReference>
<evidence type="ECO:0000259" key="3">
    <source>
        <dbReference type="Pfam" id="PF03704"/>
    </source>
</evidence>
<accession>A0A6P2C141</accession>
<evidence type="ECO:0000313" key="5">
    <source>
        <dbReference type="EMBL" id="TVZ04908.1"/>
    </source>
</evidence>
<keyword evidence="1" id="KW-0805">Transcription regulation</keyword>
<dbReference type="SUPFAM" id="SSF46894">
    <property type="entry name" value="C-terminal effector domain of the bipartite response regulators"/>
    <property type="match status" value="1"/>
</dbReference>
<dbReference type="AlphaFoldDB" id="A0A6P2C141"/>
<name>A0A6P2C141_9ACTN</name>
<dbReference type="Gene3D" id="1.10.10.10">
    <property type="entry name" value="Winged helix-like DNA-binding domain superfamily/Winged helix DNA-binding domain"/>
    <property type="match status" value="1"/>
</dbReference>
<dbReference type="InterPro" id="IPR051677">
    <property type="entry name" value="AfsR-DnrI-RedD_regulator"/>
</dbReference>
<evidence type="ECO:0000259" key="4">
    <source>
        <dbReference type="Pfam" id="PF13191"/>
    </source>
</evidence>
<sequence length="1201" mass="128730">MPAGTIIILGHVELRSGDKPASLRRQLRKALALMVAARGRRVRRQEISAAVWENEDSDVRTLMWSLRRALRDCNSGFDVPPDKGKEGNYRLVAAEPGSLDDAVDAFRFLALTRQAEASLDDGQETDAVGLLTTAAVLWGGEPFSGLWPDGPPQACRRLRAELEQAGDQVVRTLAEAALRQGAPYRAARAYHGQPIGERAADGDIGWLADFLIALHDRPGGEEAGRLLAARRGPGSDNRLGERVVARADDLLMLAEAGIDVHRPLAEERRPPVAGSPRVMVGRDAEMTAFRQALAGMLAGRPATVLARGASGRGKSRLAGEFAVAAGTAGVPVVLVDADQPGDLRPWQEIARRLWPAACRDLGQGRDLAAPWLTLAQRRALLDFVAPRAGGSAPPEPDQAQQARFADIAGALSLLARNVAGRRGLVVAVDNADRLSERSRDLMGLFLASLRDAPVCVVLLGRGEGGDAAPWAEVAADAGAGLVRLFLGALPEEAIGGWLRQVREQEPTAEEIALVARATGGEPVRIGDQMAGAAVLAPWSRDPADPRTAAEDAGVPSAWLAAAAITATGLAIETALVASMLDLTDEQADREELRARRMAWIDTSAGVRFSHGSHREDVIARLDADPALRRALHARAFAALIERVPAAGDPDPSLPVRIAEHALRADRDLSPEEAARAFLAAAQAERASGEAAETWARAGIMRRPRDMAMRASLHLALGDALDQRGAVTAADREYQLAFDIAADRPLVRAEALIRLARRWTDPGKIDWYLLRGLQDGIAALEGHDEELAVALRLQLTAHLARKSTLAVPVLGTEADEIRQGGVALARTALGQAAGLPPAAACEVLNECRWALYDYDPPAETVKLSQRLDRVSLLARSPYFQRQALMTLAVDQLRLGQVTEAQGTLLAHERSMPDSHASRWLQLTMESALDLWFGRFAAAEDRLFGVAAPLVAQAHAEQARVADTLQQTWQGQVLWLRRERGEILSGTDPEVYRQIEGHAYFPIWRVALALLSSDDGDLTAAAAHVRALDEEYHRFAAFPPHGWTVSVAAMLAETCWAMSPQGRRRSREDPLGEMLPDILARLRAIIDRHPGEVVLAGWPSVPLGPAERFAGLLALAGGDFGEALRLFDAVSGKVAAAPPHAARLQVDRARALIGRLGAGRAGGGRGSSDRDAAVRLLDQAAATAGRLGMRGLAEEAGQLLARC</sequence>
<evidence type="ECO:0008006" key="7">
    <source>
        <dbReference type="Google" id="ProtNLM"/>
    </source>
</evidence>
<reference evidence="5 6" key="1">
    <citation type="submission" date="2018-11" db="EMBL/GenBank/DDBJ databases">
        <title>Trebonia kvetii gen.nov., sp.nov., a novel acidophilic actinobacterium, and proposal of the new actinobacterial family Treboniaceae fam. nov.</title>
        <authorList>
            <person name="Rapoport D."/>
            <person name="Sagova-Mareckova M."/>
            <person name="Sedlacek I."/>
            <person name="Provaznik J."/>
            <person name="Kralova S."/>
            <person name="Pavlinic D."/>
            <person name="Benes V."/>
            <person name="Kopecky J."/>
        </authorList>
    </citation>
    <scope>NUCLEOTIDE SEQUENCE [LARGE SCALE GENOMIC DNA]</scope>
    <source>
        <strain evidence="5 6">15Tr583</strain>
    </source>
</reference>
<comment type="caution">
    <text evidence="5">The sequence shown here is derived from an EMBL/GenBank/DDBJ whole genome shotgun (WGS) entry which is preliminary data.</text>
</comment>